<feature type="region of interest" description="Disordered" evidence="1">
    <location>
        <begin position="54"/>
        <end position="74"/>
    </location>
</feature>
<feature type="non-terminal residue" evidence="2">
    <location>
        <position position="1"/>
    </location>
</feature>
<dbReference type="EMBL" id="JYDO01000012">
    <property type="protein sequence ID" value="KRZ78529.1"/>
    <property type="molecule type" value="Genomic_DNA"/>
</dbReference>
<sequence length="208" mass="22897">LIAKLVGDGCSRVMDKTFDPHSTTQSTSDEAGSKLRSLCLQTVKKNAYSLSVSTAESITSDEKSDNSMESSLRNSINSDANTRYRSQLAMLDQKTESYLESATSSCEYDQLAYAIPKGQSLQLMDAKSQETQLAMLDQKTESYLESATSSCEYDQLAYAIPKGQSLQLMDAKSQESEKKSTGFPNCLAFICPCCIAVVNFMKKLIFRS</sequence>
<accession>A0A0V1N3F4</accession>
<proteinExistence type="predicted"/>
<dbReference type="AlphaFoldDB" id="A0A0V1N3F4"/>
<keyword evidence="3" id="KW-1185">Reference proteome</keyword>
<evidence type="ECO:0000313" key="3">
    <source>
        <dbReference type="Proteomes" id="UP000054843"/>
    </source>
</evidence>
<name>A0A0V1N3F4_9BILA</name>
<evidence type="ECO:0000256" key="1">
    <source>
        <dbReference type="SAM" id="MobiDB-lite"/>
    </source>
</evidence>
<gene>
    <name evidence="2" type="ORF">T10_1043</name>
</gene>
<comment type="caution">
    <text evidence="2">The sequence shown here is derived from an EMBL/GenBank/DDBJ whole genome shotgun (WGS) entry which is preliminary data.</text>
</comment>
<dbReference type="OrthoDB" id="5916673at2759"/>
<dbReference type="Proteomes" id="UP000054843">
    <property type="component" value="Unassembled WGS sequence"/>
</dbReference>
<reference evidence="2 3" key="1">
    <citation type="submission" date="2015-01" db="EMBL/GenBank/DDBJ databases">
        <title>Evolution of Trichinella species and genotypes.</title>
        <authorList>
            <person name="Korhonen P.K."/>
            <person name="Edoardo P."/>
            <person name="Giuseppe L.R."/>
            <person name="Gasser R.B."/>
        </authorList>
    </citation>
    <scope>NUCLEOTIDE SEQUENCE [LARGE SCALE GENOMIC DNA]</scope>
    <source>
        <strain evidence="2">ISS1980</strain>
    </source>
</reference>
<organism evidence="2 3">
    <name type="scientific">Trichinella papuae</name>
    <dbReference type="NCBI Taxonomy" id="268474"/>
    <lineage>
        <taxon>Eukaryota</taxon>
        <taxon>Metazoa</taxon>
        <taxon>Ecdysozoa</taxon>
        <taxon>Nematoda</taxon>
        <taxon>Enoplea</taxon>
        <taxon>Dorylaimia</taxon>
        <taxon>Trichinellida</taxon>
        <taxon>Trichinellidae</taxon>
        <taxon>Trichinella</taxon>
    </lineage>
</organism>
<protein>
    <submittedName>
        <fullName evidence="2">Uncharacterized protein</fullName>
    </submittedName>
</protein>
<evidence type="ECO:0000313" key="2">
    <source>
        <dbReference type="EMBL" id="KRZ78529.1"/>
    </source>
</evidence>